<comment type="caution">
    <text evidence="1">The sequence shown here is derived from an EMBL/GenBank/DDBJ whole genome shotgun (WGS) entry which is preliminary data.</text>
</comment>
<dbReference type="RefSeq" id="WP_113618174.1">
    <property type="nucleotide sequence ID" value="NZ_QFFJ01000002.1"/>
</dbReference>
<accession>A0A365XTG1</accession>
<dbReference type="AlphaFoldDB" id="A0A365XTG1"/>
<protein>
    <submittedName>
        <fullName evidence="1">Uncharacterized protein</fullName>
    </submittedName>
</protein>
<sequence length="226" mass="26722">MKKAEVKTLFINELKGVFIPNGFKVSTAKNYFSRVTSENSNDYYFVIKDYYDEHTIVDGFGVRINRVEKILKTAVAEIFPDWDKMNDEVTVRLGYGRIRHNRLDYSYPYMTNNEEAMEVIQTIKTFMNEEGFPLMERYNEIRNIDTDFNNMEVMNDAPALYFLRLGQYPFYRFRQMIIARLCGNPIYDYIVKRTLEMLDKDEESANKSKRIAAYKCLVAYLDAGTY</sequence>
<name>A0A365XTG1_9BACT</name>
<proteinExistence type="predicted"/>
<dbReference type="Proteomes" id="UP000253410">
    <property type="component" value="Unassembled WGS sequence"/>
</dbReference>
<organism evidence="1 2">
    <name type="scientific">Chitinophaga flava</name>
    <dbReference type="NCBI Taxonomy" id="2259036"/>
    <lineage>
        <taxon>Bacteria</taxon>
        <taxon>Pseudomonadati</taxon>
        <taxon>Bacteroidota</taxon>
        <taxon>Chitinophagia</taxon>
        <taxon>Chitinophagales</taxon>
        <taxon>Chitinophagaceae</taxon>
        <taxon>Chitinophaga</taxon>
    </lineage>
</organism>
<reference evidence="1 2" key="1">
    <citation type="submission" date="2018-05" db="EMBL/GenBank/DDBJ databases">
        <title>Chitinophaga sp. K3CV102501T nov., isolated from isolated from a monsoon evergreen broad-leaved forest soil.</title>
        <authorList>
            <person name="Lv Y."/>
        </authorList>
    </citation>
    <scope>NUCLEOTIDE SEQUENCE [LARGE SCALE GENOMIC DNA]</scope>
    <source>
        <strain evidence="1 2">GDMCC 1.1325</strain>
    </source>
</reference>
<keyword evidence="2" id="KW-1185">Reference proteome</keyword>
<dbReference type="EMBL" id="QFFJ01000002">
    <property type="protein sequence ID" value="RBL89430.1"/>
    <property type="molecule type" value="Genomic_DNA"/>
</dbReference>
<dbReference type="OrthoDB" id="939776at2"/>
<evidence type="ECO:0000313" key="1">
    <source>
        <dbReference type="EMBL" id="RBL89430.1"/>
    </source>
</evidence>
<gene>
    <name evidence="1" type="ORF">DF182_23210</name>
</gene>
<evidence type="ECO:0000313" key="2">
    <source>
        <dbReference type="Proteomes" id="UP000253410"/>
    </source>
</evidence>